<dbReference type="InterPro" id="IPR036010">
    <property type="entry name" value="2Fe-2S_ferredoxin-like_sf"/>
</dbReference>
<keyword evidence="4" id="KW-1185">Reference proteome</keyword>
<evidence type="ECO:0000313" key="3">
    <source>
        <dbReference type="EMBL" id="KAA9394904.1"/>
    </source>
</evidence>
<feature type="compositionally biased region" description="Basic and acidic residues" evidence="2">
    <location>
        <begin position="92"/>
        <end position="101"/>
    </location>
</feature>
<accession>A0A5J5KZ04</accession>
<dbReference type="InterPro" id="IPR042204">
    <property type="entry name" value="2Fe-2S-bd_N"/>
</dbReference>
<name>A0A5J5KZ04_9MICC</name>
<dbReference type="GO" id="GO:0051536">
    <property type="term" value="F:iron-sulfur cluster binding"/>
    <property type="evidence" value="ECO:0007669"/>
    <property type="project" value="InterPro"/>
</dbReference>
<protein>
    <submittedName>
        <fullName evidence="3">(2Fe-2S)-binding protein</fullName>
    </submittedName>
</protein>
<keyword evidence="1" id="KW-0560">Oxidoreductase</keyword>
<reference evidence="3 4" key="1">
    <citation type="submission" date="2019-05" db="EMBL/GenBank/DDBJ databases">
        <title>Kocuria coralli sp. nov., a novel actinobacterium isolated from coral reef seawater.</title>
        <authorList>
            <person name="Li J."/>
        </authorList>
    </citation>
    <scope>NUCLEOTIDE SEQUENCE [LARGE SCALE GENOMIC DNA]</scope>
    <source>
        <strain evidence="3 4">SCSIO 13007</strain>
    </source>
</reference>
<organism evidence="3 4">
    <name type="scientific">Kocuria coralli</name>
    <dbReference type="NCBI Taxonomy" id="1461025"/>
    <lineage>
        <taxon>Bacteria</taxon>
        <taxon>Bacillati</taxon>
        <taxon>Actinomycetota</taxon>
        <taxon>Actinomycetes</taxon>
        <taxon>Micrococcales</taxon>
        <taxon>Micrococcaceae</taxon>
        <taxon>Kocuria</taxon>
    </lineage>
</organism>
<proteinExistence type="predicted"/>
<feature type="region of interest" description="Disordered" evidence="2">
    <location>
        <begin position="79"/>
        <end position="101"/>
    </location>
</feature>
<dbReference type="Gene3D" id="3.10.20.440">
    <property type="entry name" value="2Fe-2S iron-sulphur cluster binding domain, sarcosine oxidase, alpha subunit, N-terminal domain"/>
    <property type="match status" value="1"/>
</dbReference>
<dbReference type="EMBL" id="SZWF01000004">
    <property type="protein sequence ID" value="KAA9394904.1"/>
    <property type="molecule type" value="Genomic_DNA"/>
</dbReference>
<comment type="caution">
    <text evidence="3">The sequence shown here is derived from an EMBL/GenBank/DDBJ whole genome shotgun (WGS) entry which is preliminary data.</text>
</comment>
<dbReference type="OrthoDB" id="573392at2"/>
<sequence>MPTAEPEPAPNTITFDGEPIPARPGQTVGAALTEAGIRSWRETRKNGRPRGLFCGIGVCYDCLLTINGQSNQRACLAPAEDGTSCESGSGEEGLRDGGTDE</sequence>
<gene>
    <name evidence="3" type="ORF">FCK90_05095</name>
</gene>
<dbReference type="RefSeq" id="WP_158033215.1">
    <property type="nucleotide sequence ID" value="NZ_ML708613.1"/>
</dbReference>
<evidence type="ECO:0000313" key="4">
    <source>
        <dbReference type="Proteomes" id="UP000325957"/>
    </source>
</evidence>
<dbReference type="Pfam" id="PF13510">
    <property type="entry name" value="Fer2_4"/>
    <property type="match status" value="1"/>
</dbReference>
<feature type="region of interest" description="Disordered" evidence="2">
    <location>
        <begin position="1"/>
        <end position="23"/>
    </location>
</feature>
<dbReference type="AlphaFoldDB" id="A0A5J5KZ04"/>
<dbReference type="Proteomes" id="UP000325957">
    <property type="component" value="Unassembled WGS sequence"/>
</dbReference>
<dbReference type="GO" id="GO:0016491">
    <property type="term" value="F:oxidoreductase activity"/>
    <property type="evidence" value="ECO:0007669"/>
    <property type="project" value="UniProtKB-KW"/>
</dbReference>
<evidence type="ECO:0000256" key="2">
    <source>
        <dbReference type="SAM" id="MobiDB-lite"/>
    </source>
</evidence>
<evidence type="ECO:0000256" key="1">
    <source>
        <dbReference type="ARBA" id="ARBA00023002"/>
    </source>
</evidence>
<dbReference type="SUPFAM" id="SSF54292">
    <property type="entry name" value="2Fe-2S ferredoxin-like"/>
    <property type="match status" value="1"/>
</dbReference>